<feature type="compositionally biased region" description="Low complexity" evidence="4">
    <location>
        <begin position="157"/>
        <end position="170"/>
    </location>
</feature>
<protein>
    <submittedName>
        <fullName evidence="6">Cell division control/GTP binding protein</fullName>
    </submittedName>
</protein>
<dbReference type="Pfam" id="PF00735">
    <property type="entry name" value="Septin"/>
    <property type="match status" value="1"/>
</dbReference>
<dbReference type="InterPro" id="IPR016491">
    <property type="entry name" value="Septin"/>
</dbReference>
<dbReference type="GO" id="GO:0051301">
    <property type="term" value="P:cell division"/>
    <property type="evidence" value="ECO:0007669"/>
    <property type="project" value="UniProtKB-KW"/>
</dbReference>
<dbReference type="AlphaFoldDB" id="A0A9Q5HYX0"/>
<dbReference type="FunFam" id="3.40.50.300:FF:000196">
    <property type="entry name" value="Cell division control 3"/>
    <property type="match status" value="1"/>
</dbReference>
<gene>
    <name evidence="6" type="ORF">A7U60_g4256</name>
</gene>
<evidence type="ECO:0000256" key="1">
    <source>
        <dbReference type="ARBA" id="ARBA00022741"/>
    </source>
</evidence>
<organism evidence="6 7">
    <name type="scientific">Sanghuangporus baumii</name>
    <name type="common">Phellinus baumii</name>
    <dbReference type="NCBI Taxonomy" id="108892"/>
    <lineage>
        <taxon>Eukaryota</taxon>
        <taxon>Fungi</taxon>
        <taxon>Dikarya</taxon>
        <taxon>Basidiomycota</taxon>
        <taxon>Agaricomycotina</taxon>
        <taxon>Agaricomycetes</taxon>
        <taxon>Hymenochaetales</taxon>
        <taxon>Hymenochaetaceae</taxon>
        <taxon>Sanghuangporus</taxon>
    </lineage>
</organism>
<evidence type="ECO:0000256" key="3">
    <source>
        <dbReference type="RuleBase" id="RU004560"/>
    </source>
</evidence>
<dbReference type="Proteomes" id="UP000757232">
    <property type="component" value="Unassembled WGS sequence"/>
</dbReference>
<dbReference type="OrthoDB" id="416553at2759"/>
<dbReference type="GO" id="GO:0032156">
    <property type="term" value="C:septin cytoskeleton"/>
    <property type="evidence" value="ECO:0007669"/>
    <property type="project" value="UniProtKB-ARBA"/>
</dbReference>
<reference evidence="6" key="1">
    <citation type="submission" date="2016-06" db="EMBL/GenBank/DDBJ databases">
        <title>Draft Genome sequence of the fungus Inonotus baumii.</title>
        <authorList>
            <person name="Zhu H."/>
            <person name="Lin W."/>
        </authorList>
    </citation>
    <scope>NUCLEOTIDE SEQUENCE</scope>
    <source>
        <strain evidence="6">821</strain>
    </source>
</reference>
<comment type="similarity">
    <text evidence="3">Belongs to the TRAFAC class TrmE-Era-EngA-EngB-Septin-like GTPase superfamily. Septin GTPase family.</text>
</comment>
<evidence type="ECO:0000259" key="5">
    <source>
        <dbReference type="PROSITE" id="PS51719"/>
    </source>
</evidence>
<keyword evidence="1 3" id="KW-0547">Nucleotide-binding</keyword>
<dbReference type="GO" id="GO:0005525">
    <property type="term" value="F:GTP binding"/>
    <property type="evidence" value="ECO:0007669"/>
    <property type="project" value="UniProtKB-KW"/>
</dbReference>
<dbReference type="SUPFAM" id="SSF52540">
    <property type="entry name" value="P-loop containing nucleoside triphosphate hydrolases"/>
    <property type="match status" value="1"/>
</dbReference>
<proteinExistence type="inferred from homology"/>
<dbReference type="InterPro" id="IPR030379">
    <property type="entry name" value="G_SEPTIN_dom"/>
</dbReference>
<dbReference type="GO" id="GO:0005938">
    <property type="term" value="C:cell cortex"/>
    <property type="evidence" value="ECO:0007669"/>
    <property type="project" value="UniProtKB-ARBA"/>
</dbReference>
<dbReference type="Gene3D" id="3.40.50.300">
    <property type="entry name" value="P-loop containing nucleotide triphosphate hydrolases"/>
    <property type="match status" value="1"/>
</dbReference>
<keyword evidence="6" id="KW-0132">Cell division</keyword>
<dbReference type="CDD" id="cd01850">
    <property type="entry name" value="CDC_Septin"/>
    <property type="match status" value="1"/>
</dbReference>
<feature type="domain" description="Septin-type G" evidence="5">
    <location>
        <begin position="200"/>
        <end position="474"/>
    </location>
</feature>
<evidence type="ECO:0000256" key="2">
    <source>
        <dbReference type="ARBA" id="ARBA00023134"/>
    </source>
</evidence>
<feature type="region of interest" description="Disordered" evidence="4">
    <location>
        <begin position="1"/>
        <end position="92"/>
    </location>
</feature>
<feature type="compositionally biased region" description="Polar residues" evidence="4">
    <location>
        <begin position="60"/>
        <end position="72"/>
    </location>
</feature>
<dbReference type="InterPro" id="IPR027417">
    <property type="entry name" value="P-loop_NTPase"/>
</dbReference>
<feature type="compositionally biased region" description="Low complexity" evidence="4">
    <location>
        <begin position="1"/>
        <end position="14"/>
    </location>
</feature>
<keyword evidence="7" id="KW-1185">Reference proteome</keyword>
<dbReference type="EMBL" id="LNZH02000176">
    <property type="protein sequence ID" value="OCB88553.1"/>
    <property type="molecule type" value="Genomic_DNA"/>
</dbReference>
<accession>A0A9Q5HYX0</accession>
<evidence type="ECO:0000313" key="7">
    <source>
        <dbReference type="Proteomes" id="UP000757232"/>
    </source>
</evidence>
<name>A0A9Q5HYX0_SANBA</name>
<keyword evidence="6" id="KW-0131">Cell cycle</keyword>
<feature type="region of interest" description="Disordered" evidence="4">
    <location>
        <begin position="142"/>
        <end position="170"/>
    </location>
</feature>
<sequence>MKTRSSSRSTTVSSAETARPSTSSTRGTSTRRRANKDDCSPSKRSRPRITTKGAAAGMRSSAQINVGSSTSEVHAPPSSPSQPTLSADSGDHFGLGASDYYSLIEQWLEANEPPRDSLPEMQSPEDEELIVIFTPLRHQMSDAYAGTPNGDVAPSLNGSANSSTPAPSSAGFPPIVRKKLMGYVGFANLPNQVHRKSVRKGFQFTAMVVGESGLGKSTLINTLFNTTLYPPKEVLPPSAERPKTVAIESISADIEENGVRLRLTVVDTPGFGDFVNNEDRHVLTHYVAVMSRFDAYLEQENRVNRQKIADNRVHACLYFIQPTGHSLKPIDIEFMRRLHTKVNLIPIIAKADTLTDEEIASFKQRVLNDIAYHKIQIFQAPTYENEDEETQAEQEEIASKIPFAVVGSNQLVQTPDGRQVRGRAYPWGVVEVDNEDHCDFVKLRQMLIRTYMEELREYTNSHLYEAYRTEKLLGMGVAQDSSVFKEINPALKMQEERTLHEAKLAKMEAEMNLVFQQKVAEKESKLKQSEEELYARHREMKEALERQRLELEEKKKRIESGRPLTPENKTKTRNRFLRA</sequence>
<feature type="compositionally biased region" description="Basic and acidic residues" evidence="4">
    <location>
        <begin position="545"/>
        <end position="560"/>
    </location>
</feature>
<evidence type="ECO:0000256" key="4">
    <source>
        <dbReference type="SAM" id="MobiDB-lite"/>
    </source>
</evidence>
<feature type="region of interest" description="Disordered" evidence="4">
    <location>
        <begin position="545"/>
        <end position="579"/>
    </location>
</feature>
<evidence type="ECO:0000313" key="6">
    <source>
        <dbReference type="EMBL" id="OCB88553.1"/>
    </source>
</evidence>
<comment type="caution">
    <text evidence="6">The sequence shown here is derived from an EMBL/GenBank/DDBJ whole genome shotgun (WGS) entry which is preliminary data.</text>
</comment>
<dbReference type="PROSITE" id="PS51719">
    <property type="entry name" value="G_SEPTIN"/>
    <property type="match status" value="1"/>
</dbReference>
<keyword evidence="2 3" id="KW-0342">GTP-binding</keyword>
<dbReference type="PANTHER" id="PTHR18884">
    <property type="entry name" value="SEPTIN"/>
    <property type="match status" value="1"/>
</dbReference>